<dbReference type="InterPro" id="IPR013762">
    <property type="entry name" value="Integrase-like_cat_sf"/>
</dbReference>
<dbReference type="Gene3D" id="1.10.443.10">
    <property type="entry name" value="Intergrase catalytic core"/>
    <property type="match status" value="1"/>
</dbReference>
<dbReference type="InterPro" id="IPR011010">
    <property type="entry name" value="DNA_brk_join_enz"/>
</dbReference>
<dbReference type="PANTHER" id="PTHR30349">
    <property type="entry name" value="PHAGE INTEGRASE-RELATED"/>
    <property type="match status" value="1"/>
</dbReference>
<dbReference type="InterPro" id="IPR010998">
    <property type="entry name" value="Integrase_recombinase_N"/>
</dbReference>
<evidence type="ECO:0000256" key="5">
    <source>
        <dbReference type="SAM" id="Coils"/>
    </source>
</evidence>
<dbReference type="Pfam" id="PF22022">
    <property type="entry name" value="Phage_int_M"/>
    <property type="match status" value="1"/>
</dbReference>
<keyword evidence="2" id="KW-0229">DNA integration</keyword>
<evidence type="ECO:0000256" key="2">
    <source>
        <dbReference type="ARBA" id="ARBA00022908"/>
    </source>
</evidence>
<dbReference type="EMBL" id="NOXS01000031">
    <property type="protein sequence ID" value="OYQ19297.1"/>
    <property type="molecule type" value="Genomic_DNA"/>
</dbReference>
<reference evidence="7 8" key="1">
    <citation type="submission" date="2017-07" db="EMBL/GenBank/DDBJ databases">
        <title>Elstera cyanobacteriorum sp. nov., a novel bacterium isolated from cyanobacterial aggregates in a eutrophic lake.</title>
        <authorList>
            <person name="Cai H."/>
        </authorList>
    </citation>
    <scope>NUCLEOTIDE SEQUENCE [LARGE SCALE GENOMIC DNA]</scope>
    <source>
        <strain evidence="7 8">TH019</strain>
    </source>
</reference>
<evidence type="ECO:0000313" key="7">
    <source>
        <dbReference type="EMBL" id="OYQ19297.1"/>
    </source>
</evidence>
<evidence type="ECO:0000256" key="4">
    <source>
        <dbReference type="ARBA" id="ARBA00023172"/>
    </source>
</evidence>
<evidence type="ECO:0000259" key="6">
    <source>
        <dbReference type="PROSITE" id="PS51898"/>
    </source>
</evidence>
<dbReference type="InterPro" id="IPR050090">
    <property type="entry name" value="Tyrosine_recombinase_XerCD"/>
</dbReference>
<dbReference type="OrthoDB" id="9814722at2"/>
<keyword evidence="4" id="KW-0233">DNA recombination</keyword>
<proteinExistence type="inferred from homology"/>
<dbReference type="InterPro" id="IPR053876">
    <property type="entry name" value="Phage_int_M"/>
</dbReference>
<dbReference type="PROSITE" id="PS51898">
    <property type="entry name" value="TYR_RECOMBINASE"/>
    <property type="match status" value="1"/>
</dbReference>
<dbReference type="GO" id="GO:0015074">
    <property type="term" value="P:DNA integration"/>
    <property type="evidence" value="ECO:0007669"/>
    <property type="project" value="UniProtKB-KW"/>
</dbReference>
<evidence type="ECO:0000256" key="1">
    <source>
        <dbReference type="ARBA" id="ARBA00008857"/>
    </source>
</evidence>
<dbReference type="CDD" id="cd00796">
    <property type="entry name" value="INT_Rci_Hp1_C"/>
    <property type="match status" value="1"/>
</dbReference>
<evidence type="ECO:0000256" key="3">
    <source>
        <dbReference type="ARBA" id="ARBA00023125"/>
    </source>
</evidence>
<dbReference type="PANTHER" id="PTHR30349:SF64">
    <property type="entry name" value="PROPHAGE INTEGRASE INTD-RELATED"/>
    <property type="match status" value="1"/>
</dbReference>
<gene>
    <name evidence="7" type="ORF">CHR90_07620</name>
</gene>
<name>A0A255XQL5_9PROT</name>
<dbReference type="AlphaFoldDB" id="A0A255XQL5"/>
<keyword evidence="3" id="KW-0238">DNA-binding</keyword>
<keyword evidence="5" id="KW-0175">Coiled coil</keyword>
<protein>
    <recommendedName>
        <fullName evidence="6">Tyr recombinase domain-containing protein</fullName>
    </recommendedName>
</protein>
<sequence length="423" mass="48332">MMDQQWTISESDTMARPWSASKYPGIRYRLHESRSIGTRRDRYFAIYYRLDGKRIEEGVGWESAGWTEGKVNALLAELKENQRTGKRPQTLREQAELAALQRQEEAARRQREALANISFAQFWVEFYAPSASASKKSQTWHNEQGHFTNWIAPVIGETPLRSVTTFALERINKHLIEKKRAAKTQHAVLATCRQVFNLAARHGLIEVNPVTQMTLPRQDNRRQRHLSHQEARELLALTARRSPQLHDICLLSLHTGLRAGEIFKLRWEDVNFETGTLLVRDPKSGKNRYAYLTQATRTMLIHRKDEASSPPLFQQADGSPLREVSRTFERIVEELGWNQGQADPRLKVVFHTLRHTFASWHVQQGTPLYTVAKLMGHASLTMTERYSHLAPEGLRAAMREFEQTIAAAPVSAFTSTGLGEKGG</sequence>
<feature type="domain" description="Tyr recombinase" evidence="6">
    <location>
        <begin position="221"/>
        <end position="399"/>
    </location>
</feature>
<evidence type="ECO:0000313" key="8">
    <source>
        <dbReference type="Proteomes" id="UP000216361"/>
    </source>
</evidence>
<organism evidence="7 8">
    <name type="scientific">Elstera cyanobacteriorum</name>
    <dbReference type="NCBI Taxonomy" id="2022747"/>
    <lineage>
        <taxon>Bacteria</taxon>
        <taxon>Pseudomonadati</taxon>
        <taxon>Pseudomonadota</taxon>
        <taxon>Alphaproteobacteria</taxon>
        <taxon>Rhodospirillales</taxon>
        <taxon>Rhodospirillaceae</taxon>
        <taxon>Elstera</taxon>
    </lineage>
</organism>
<dbReference type="Pfam" id="PF00589">
    <property type="entry name" value="Phage_integrase"/>
    <property type="match status" value="1"/>
</dbReference>
<dbReference type="GO" id="GO:0003677">
    <property type="term" value="F:DNA binding"/>
    <property type="evidence" value="ECO:0007669"/>
    <property type="project" value="UniProtKB-KW"/>
</dbReference>
<dbReference type="SUPFAM" id="SSF56349">
    <property type="entry name" value="DNA breaking-rejoining enzymes"/>
    <property type="match status" value="1"/>
</dbReference>
<dbReference type="InterPro" id="IPR002104">
    <property type="entry name" value="Integrase_catalytic"/>
</dbReference>
<feature type="coiled-coil region" evidence="5">
    <location>
        <begin position="90"/>
        <end position="117"/>
    </location>
</feature>
<accession>A0A255XQL5</accession>
<dbReference type="GO" id="GO:0006310">
    <property type="term" value="P:DNA recombination"/>
    <property type="evidence" value="ECO:0007669"/>
    <property type="project" value="UniProtKB-KW"/>
</dbReference>
<dbReference type="Gene3D" id="1.10.150.130">
    <property type="match status" value="1"/>
</dbReference>
<comment type="similarity">
    <text evidence="1">Belongs to the 'phage' integrase family.</text>
</comment>
<keyword evidence="8" id="KW-1185">Reference proteome</keyword>
<dbReference type="Proteomes" id="UP000216361">
    <property type="component" value="Unassembled WGS sequence"/>
</dbReference>
<comment type="caution">
    <text evidence="7">The sequence shown here is derived from an EMBL/GenBank/DDBJ whole genome shotgun (WGS) entry which is preliminary data.</text>
</comment>